<dbReference type="EMBL" id="BQXS01010143">
    <property type="protein sequence ID" value="GKT33113.1"/>
    <property type="molecule type" value="Genomic_DNA"/>
</dbReference>
<dbReference type="SUPFAM" id="SSF54001">
    <property type="entry name" value="Cysteine proteinases"/>
    <property type="match status" value="1"/>
</dbReference>
<evidence type="ECO:0000256" key="11">
    <source>
        <dbReference type="RuleBase" id="RU363115"/>
    </source>
</evidence>
<evidence type="ECO:0000313" key="15">
    <source>
        <dbReference type="Proteomes" id="UP001057375"/>
    </source>
</evidence>
<accession>A0ABQ5KKT2</accession>
<evidence type="ECO:0000256" key="4">
    <source>
        <dbReference type="ARBA" id="ARBA00022490"/>
    </source>
</evidence>
<dbReference type="Proteomes" id="UP001057375">
    <property type="component" value="Unassembled WGS sequence"/>
</dbReference>
<keyword evidence="8 11" id="KW-0653">Protein transport</keyword>
<proteinExistence type="inferred from homology"/>
<evidence type="ECO:0000256" key="5">
    <source>
        <dbReference type="ARBA" id="ARBA00022670"/>
    </source>
</evidence>
<evidence type="ECO:0000256" key="8">
    <source>
        <dbReference type="ARBA" id="ARBA00022927"/>
    </source>
</evidence>
<feature type="compositionally biased region" description="Basic and acidic residues" evidence="12">
    <location>
        <begin position="256"/>
        <end position="265"/>
    </location>
</feature>
<evidence type="ECO:0000313" key="14">
    <source>
        <dbReference type="EMBL" id="GKT33113.1"/>
    </source>
</evidence>
<keyword evidence="6 11" id="KW-0378">Hydrolase</keyword>
<comment type="caution">
    <text evidence="14">The sequence shown here is derived from an EMBL/GenBank/DDBJ whole genome shotgun (WGS) entry which is preliminary data.</text>
</comment>
<dbReference type="InterPro" id="IPR005078">
    <property type="entry name" value="Peptidase_C54"/>
</dbReference>
<name>A0ABQ5KKT2_9EUKA</name>
<evidence type="ECO:0000256" key="7">
    <source>
        <dbReference type="ARBA" id="ARBA00022807"/>
    </source>
</evidence>
<dbReference type="PANTHER" id="PTHR22624">
    <property type="entry name" value="CYSTEINE PROTEASE ATG4"/>
    <property type="match status" value="1"/>
</dbReference>
<reference evidence="14" key="1">
    <citation type="submission" date="2022-03" db="EMBL/GenBank/DDBJ databases">
        <title>Draft genome sequence of Aduncisulcus paluster, a free-living microaerophilic Fornicata.</title>
        <authorList>
            <person name="Yuyama I."/>
            <person name="Kume K."/>
            <person name="Tamura T."/>
            <person name="Inagaki Y."/>
            <person name="Hashimoto T."/>
        </authorList>
    </citation>
    <scope>NUCLEOTIDE SEQUENCE</scope>
    <source>
        <strain evidence="14">NY0171</strain>
    </source>
</reference>
<gene>
    <name evidence="14" type="ORF">ADUPG1_007119</name>
</gene>
<evidence type="ECO:0000256" key="10">
    <source>
        <dbReference type="ARBA" id="ARBA00029362"/>
    </source>
</evidence>
<evidence type="ECO:0000256" key="2">
    <source>
        <dbReference type="ARBA" id="ARBA00010958"/>
    </source>
</evidence>
<keyword evidence="3" id="KW-0813">Transport</keyword>
<dbReference type="InterPro" id="IPR038765">
    <property type="entry name" value="Papain-like_cys_pep_sf"/>
</dbReference>
<evidence type="ECO:0000256" key="3">
    <source>
        <dbReference type="ARBA" id="ARBA00022448"/>
    </source>
</evidence>
<keyword evidence="4 11" id="KW-0963">Cytoplasm</keyword>
<evidence type="ECO:0000256" key="1">
    <source>
        <dbReference type="ARBA" id="ARBA00004496"/>
    </source>
</evidence>
<keyword evidence="9 11" id="KW-0072">Autophagy</keyword>
<dbReference type="Pfam" id="PF03416">
    <property type="entry name" value="Peptidase_C54"/>
    <property type="match status" value="2"/>
</dbReference>
<keyword evidence="7" id="KW-0788">Thiol protease</keyword>
<keyword evidence="15" id="KW-1185">Reference proteome</keyword>
<sequence length="665" mass="74645">MKRLAQLFSSTYDTFKENDIPVILQGYSFNPSPDYKIPSIEPPKREISLSRSIEKYIITHKHHIQQNRKLYTLISSMPLLSYRKHFVPIPGTRITSDSGWGCCHRCMQMLTSTAIIRHFVISLTRSQLPPYTPNGVSSPTKRTQSPYCIFPLHYSQFPLLYKRSLALFADSMTSPLSIHSISLEAESSCKVPRGSWLKPQQASFVMEKIFNRKGDSSISYHLRSAWFKLQNDIQQVRSLSKSNLSSPQASPRSRSHSFEVKEVTAGERQSSTELAATDGNDPYVLSAMVSRHSEFPEKEVIITSEKSSNPTESMFPTSQLQSVAMCGLFPIPLSLPTPISIQDSIPPAEQLRRKQLQSLRKWIDKFVPPHVCHSIASVESLSHSKTAIETPLDTPKTSSFPMPGYSRLPALSLLVARDAVVCLRDVEVILENSDDVLLLIPLLLGGGNSFDRRYEESLLHIFTLSSFVGVVGGEASRPRALFFPGFTTGKRGTSFITFDPHTTLKSVSEKWYYSSPQQESGSKQIEDNIILSSFFPNLSSSEQHSLNIPLTPISNISSSMVIGLLFHTKRQIDELICMYTDDKCSGAEFHGCFEIHDGTRENWEEVMGIRIHPPSSATPHKMSCPSDVHHGSVSEGWETIEVPRDVSEHQRIHDLSDEWDIVGDL</sequence>
<dbReference type="InterPro" id="IPR046792">
    <property type="entry name" value="Peptidase_C54_cat"/>
</dbReference>
<comment type="catalytic activity">
    <reaction evidence="10">
        <text>[protein]-C-terminal L-amino acid-glycyl-phosphatidylethanolamide + H2O = [protein]-C-terminal L-amino acid-glycine + a 1,2-diacyl-sn-glycero-3-phosphoethanolamine</text>
        <dbReference type="Rhea" id="RHEA:67548"/>
        <dbReference type="Rhea" id="RHEA-COMP:17323"/>
        <dbReference type="Rhea" id="RHEA-COMP:17324"/>
        <dbReference type="ChEBI" id="CHEBI:15377"/>
        <dbReference type="ChEBI" id="CHEBI:64612"/>
        <dbReference type="ChEBI" id="CHEBI:172940"/>
        <dbReference type="ChEBI" id="CHEBI:172941"/>
    </reaction>
    <physiologicalReaction direction="left-to-right" evidence="10">
        <dbReference type="Rhea" id="RHEA:67549"/>
    </physiologicalReaction>
</comment>
<evidence type="ECO:0000256" key="6">
    <source>
        <dbReference type="ARBA" id="ARBA00022801"/>
    </source>
</evidence>
<feature type="region of interest" description="Disordered" evidence="12">
    <location>
        <begin position="240"/>
        <end position="277"/>
    </location>
</feature>
<evidence type="ECO:0000256" key="9">
    <source>
        <dbReference type="ARBA" id="ARBA00023006"/>
    </source>
</evidence>
<comment type="similarity">
    <text evidence="2 11">Belongs to the peptidase C54 family.</text>
</comment>
<dbReference type="PANTHER" id="PTHR22624:SF49">
    <property type="entry name" value="CYSTEINE PROTEASE"/>
    <property type="match status" value="1"/>
</dbReference>
<protein>
    <recommendedName>
        <fullName evidence="11">Cysteine protease</fullName>
        <ecNumber evidence="11">3.4.22.-</ecNumber>
    </recommendedName>
</protein>
<evidence type="ECO:0000256" key="12">
    <source>
        <dbReference type="SAM" id="MobiDB-lite"/>
    </source>
</evidence>
<keyword evidence="5 11" id="KW-0645">Protease</keyword>
<comment type="function">
    <text evidence="11">Cysteine protease that plays a key role in autophagy by mediating both proteolytic activation and delipidation of ATG8 family proteins.</text>
</comment>
<feature type="domain" description="Peptidase C54 catalytic" evidence="13">
    <location>
        <begin position="71"/>
        <end position="236"/>
    </location>
</feature>
<dbReference type="EC" id="3.4.22.-" evidence="11"/>
<feature type="domain" description="Peptidase C54 catalytic" evidence="13">
    <location>
        <begin position="411"/>
        <end position="575"/>
    </location>
</feature>
<feature type="compositionally biased region" description="Polar residues" evidence="12">
    <location>
        <begin position="240"/>
        <end position="252"/>
    </location>
</feature>
<evidence type="ECO:0000259" key="13">
    <source>
        <dbReference type="Pfam" id="PF03416"/>
    </source>
</evidence>
<comment type="subcellular location">
    <subcellularLocation>
        <location evidence="1 11">Cytoplasm</location>
    </subcellularLocation>
</comment>
<organism evidence="14 15">
    <name type="scientific">Aduncisulcus paluster</name>
    <dbReference type="NCBI Taxonomy" id="2918883"/>
    <lineage>
        <taxon>Eukaryota</taxon>
        <taxon>Metamonada</taxon>
        <taxon>Carpediemonas-like organisms</taxon>
        <taxon>Aduncisulcus</taxon>
    </lineage>
</organism>